<evidence type="ECO:0000256" key="2">
    <source>
        <dbReference type="ARBA" id="ARBA00004664"/>
    </source>
</evidence>
<dbReference type="Proteomes" id="UP000199214">
    <property type="component" value="Unassembled WGS sequence"/>
</dbReference>
<dbReference type="InterPro" id="IPR001240">
    <property type="entry name" value="PRAI_dom"/>
</dbReference>
<keyword evidence="12" id="KW-1185">Reference proteome</keyword>
<evidence type="ECO:0000256" key="9">
    <source>
        <dbReference type="HAMAP-Rule" id="MF_00135"/>
    </source>
</evidence>
<dbReference type="AlphaFoldDB" id="A0A1H7GGG8"/>
<accession>A0A1H7GGG8</accession>
<dbReference type="InterPro" id="IPR011060">
    <property type="entry name" value="RibuloseP-bd_barrel"/>
</dbReference>
<dbReference type="GO" id="GO:0000162">
    <property type="term" value="P:L-tryptophan biosynthetic process"/>
    <property type="evidence" value="ECO:0007669"/>
    <property type="project" value="UniProtKB-UniRule"/>
</dbReference>
<keyword evidence="7 9" id="KW-0057">Aromatic amino acid biosynthesis</keyword>
<sequence length="212" mass="22286">MHVTAKICGLSTPATLDAAIAGGASHVGFVFFAPSPRDVSFDQAMMLAERVPDHVGAVGVFVDPDDETVARAVQAGRLRAIQLHRTAPEKVAHLRTLTRMETWAAIAVKTRADLDLARDYTGAADRLLFDAKTPTGAALPGGMGVRFDWSLLDGFRSPLPWALSGGLDAANVAQAVARTGATLVDTSSGVEEAPGVKSVDKIAAFLQAVRRL</sequence>
<comment type="pathway">
    <text evidence="2 9">Amino-acid biosynthesis; L-tryptophan biosynthesis; L-tryptophan from chorismate: step 3/5.</text>
</comment>
<dbReference type="NCBIfam" id="NF002295">
    <property type="entry name" value="PRK01222.1-1"/>
    <property type="match status" value="1"/>
</dbReference>
<dbReference type="PANTHER" id="PTHR42894:SF1">
    <property type="entry name" value="N-(5'-PHOSPHORIBOSYL)ANTHRANILATE ISOMERASE"/>
    <property type="match status" value="1"/>
</dbReference>
<dbReference type="SUPFAM" id="SSF51366">
    <property type="entry name" value="Ribulose-phoshate binding barrel"/>
    <property type="match status" value="1"/>
</dbReference>
<dbReference type="CDD" id="cd00405">
    <property type="entry name" value="PRAI"/>
    <property type="match status" value="1"/>
</dbReference>
<proteinExistence type="inferred from homology"/>
<reference evidence="12" key="1">
    <citation type="submission" date="2016-10" db="EMBL/GenBank/DDBJ databases">
        <authorList>
            <person name="Varghese N."/>
            <person name="Submissions S."/>
        </authorList>
    </citation>
    <scope>NUCLEOTIDE SEQUENCE [LARGE SCALE GENOMIC DNA]</scope>
    <source>
        <strain evidence="12">JS21-1</strain>
    </source>
</reference>
<dbReference type="STRING" id="1855283.SAMN05216382_0248"/>
<gene>
    <name evidence="9" type="primary">trpF</name>
    <name evidence="11" type="ORF">SAMN05216382_0248</name>
</gene>
<evidence type="ECO:0000313" key="12">
    <source>
        <dbReference type="Proteomes" id="UP000199214"/>
    </source>
</evidence>
<comment type="catalytic activity">
    <reaction evidence="1 9">
        <text>N-(5-phospho-beta-D-ribosyl)anthranilate = 1-(2-carboxyphenylamino)-1-deoxy-D-ribulose 5-phosphate</text>
        <dbReference type="Rhea" id="RHEA:21540"/>
        <dbReference type="ChEBI" id="CHEBI:18277"/>
        <dbReference type="ChEBI" id="CHEBI:58613"/>
        <dbReference type="EC" id="5.3.1.24"/>
    </reaction>
</comment>
<evidence type="ECO:0000256" key="8">
    <source>
        <dbReference type="ARBA" id="ARBA00023235"/>
    </source>
</evidence>
<dbReference type="InterPro" id="IPR013785">
    <property type="entry name" value="Aldolase_TIM"/>
</dbReference>
<dbReference type="HAMAP" id="MF_00135">
    <property type="entry name" value="PRAI"/>
    <property type="match status" value="1"/>
</dbReference>
<feature type="domain" description="N-(5'phosphoribosyl) anthranilate isomerase (PRAI)" evidence="10">
    <location>
        <begin position="5"/>
        <end position="208"/>
    </location>
</feature>
<protein>
    <recommendedName>
        <fullName evidence="4 9">N-(5'-phosphoribosyl)anthranilate isomerase</fullName>
        <shortName evidence="9">PRAI</shortName>
        <ecNumber evidence="3 9">5.3.1.24</ecNumber>
    </recommendedName>
</protein>
<evidence type="ECO:0000313" key="11">
    <source>
        <dbReference type="EMBL" id="SEK35570.1"/>
    </source>
</evidence>
<keyword evidence="6 9" id="KW-0822">Tryptophan biosynthesis</keyword>
<name>A0A1H7GGG8_9SPHN</name>
<dbReference type="UniPathway" id="UPA00035">
    <property type="reaction ID" value="UER00042"/>
</dbReference>
<dbReference type="Gene3D" id="3.20.20.70">
    <property type="entry name" value="Aldolase class I"/>
    <property type="match status" value="1"/>
</dbReference>
<comment type="similarity">
    <text evidence="9">Belongs to the TrpF family.</text>
</comment>
<dbReference type="EC" id="5.3.1.24" evidence="3 9"/>
<evidence type="ECO:0000256" key="5">
    <source>
        <dbReference type="ARBA" id="ARBA00022605"/>
    </source>
</evidence>
<evidence type="ECO:0000256" key="3">
    <source>
        <dbReference type="ARBA" id="ARBA00012572"/>
    </source>
</evidence>
<dbReference type="RefSeq" id="WP_093002530.1">
    <property type="nucleotide sequence ID" value="NZ_FNZZ01000001.1"/>
</dbReference>
<dbReference type="EMBL" id="FNZZ01000001">
    <property type="protein sequence ID" value="SEK35570.1"/>
    <property type="molecule type" value="Genomic_DNA"/>
</dbReference>
<dbReference type="Pfam" id="PF00697">
    <property type="entry name" value="PRAI"/>
    <property type="match status" value="1"/>
</dbReference>
<dbReference type="GO" id="GO:0004640">
    <property type="term" value="F:phosphoribosylanthranilate isomerase activity"/>
    <property type="evidence" value="ECO:0007669"/>
    <property type="project" value="UniProtKB-UniRule"/>
</dbReference>
<dbReference type="PANTHER" id="PTHR42894">
    <property type="entry name" value="N-(5'-PHOSPHORIBOSYL)ANTHRANILATE ISOMERASE"/>
    <property type="match status" value="1"/>
</dbReference>
<evidence type="ECO:0000259" key="10">
    <source>
        <dbReference type="Pfam" id="PF00697"/>
    </source>
</evidence>
<dbReference type="InterPro" id="IPR044643">
    <property type="entry name" value="TrpF_fam"/>
</dbReference>
<dbReference type="OrthoDB" id="9796196at2"/>
<evidence type="ECO:0000256" key="7">
    <source>
        <dbReference type="ARBA" id="ARBA00023141"/>
    </source>
</evidence>
<evidence type="ECO:0000256" key="6">
    <source>
        <dbReference type="ARBA" id="ARBA00022822"/>
    </source>
</evidence>
<evidence type="ECO:0000256" key="4">
    <source>
        <dbReference type="ARBA" id="ARBA00022272"/>
    </source>
</evidence>
<keyword evidence="5 9" id="KW-0028">Amino-acid biosynthesis</keyword>
<organism evidence="11 12">
    <name type="scientific">Sphingomonas palmae</name>
    <dbReference type="NCBI Taxonomy" id="1855283"/>
    <lineage>
        <taxon>Bacteria</taxon>
        <taxon>Pseudomonadati</taxon>
        <taxon>Pseudomonadota</taxon>
        <taxon>Alphaproteobacteria</taxon>
        <taxon>Sphingomonadales</taxon>
        <taxon>Sphingomonadaceae</taxon>
        <taxon>Sphingomonas</taxon>
    </lineage>
</organism>
<evidence type="ECO:0000256" key="1">
    <source>
        <dbReference type="ARBA" id="ARBA00001164"/>
    </source>
</evidence>
<keyword evidence="8 9" id="KW-0413">Isomerase</keyword>